<dbReference type="SUPFAM" id="SSF53335">
    <property type="entry name" value="S-adenosyl-L-methionine-dependent methyltransferases"/>
    <property type="match status" value="1"/>
</dbReference>
<dbReference type="GO" id="GO:0003676">
    <property type="term" value="F:nucleic acid binding"/>
    <property type="evidence" value="ECO:0007669"/>
    <property type="project" value="InterPro"/>
</dbReference>
<dbReference type="PANTHER" id="PTHR18895">
    <property type="entry name" value="HEMK METHYLTRANSFERASE"/>
    <property type="match status" value="1"/>
</dbReference>
<protein>
    <recommendedName>
        <fullName evidence="1">peptide chain release factor N(5)-glutamine methyltransferase</fullName>
        <ecNumber evidence="1">2.1.1.297</ecNumber>
    </recommendedName>
</protein>
<evidence type="ECO:0000256" key="4">
    <source>
        <dbReference type="ARBA" id="ARBA00022691"/>
    </source>
</evidence>
<dbReference type="NCBIfam" id="TIGR03534">
    <property type="entry name" value="RF_mod_PrmC"/>
    <property type="match status" value="1"/>
</dbReference>
<evidence type="ECO:0000313" key="7">
    <source>
        <dbReference type="EMBL" id="MBE8712423.1"/>
    </source>
</evidence>
<dbReference type="GO" id="GO:0102559">
    <property type="term" value="F:peptide chain release factor N(5)-glutamine methyltransferase activity"/>
    <property type="evidence" value="ECO:0007669"/>
    <property type="project" value="UniProtKB-EC"/>
</dbReference>
<dbReference type="CDD" id="cd02440">
    <property type="entry name" value="AdoMet_MTases"/>
    <property type="match status" value="1"/>
</dbReference>
<dbReference type="InterPro" id="IPR029063">
    <property type="entry name" value="SAM-dependent_MTases_sf"/>
</dbReference>
<proteinExistence type="predicted"/>
<comment type="catalytic activity">
    <reaction evidence="5">
        <text>L-glutaminyl-[peptide chain release factor] + S-adenosyl-L-methionine = N(5)-methyl-L-glutaminyl-[peptide chain release factor] + S-adenosyl-L-homocysteine + H(+)</text>
        <dbReference type="Rhea" id="RHEA:42896"/>
        <dbReference type="Rhea" id="RHEA-COMP:10271"/>
        <dbReference type="Rhea" id="RHEA-COMP:10272"/>
        <dbReference type="ChEBI" id="CHEBI:15378"/>
        <dbReference type="ChEBI" id="CHEBI:30011"/>
        <dbReference type="ChEBI" id="CHEBI:57856"/>
        <dbReference type="ChEBI" id="CHEBI:59789"/>
        <dbReference type="ChEBI" id="CHEBI:61891"/>
        <dbReference type="EC" id="2.1.1.297"/>
    </reaction>
</comment>
<dbReference type="Gene3D" id="1.10.8.10">
    <property type="entry name" value="DNA helicase RuvA subunit, C-terminal domain"/>
    <property type="match status" value="1"/>
</dbReference>
<dbReference type="InterPro" id="IPR019874">
    <property type="entry name" value="RF_methyltr_PrmC"/>
</dbReference>
<gene>
    <name evidence="7" type="primary">prmC</name>
    <name evidence="7" type="ORF">C4F49_01840</name>
</gene>
<dbReference type="Proteomes" id="UP000616201">
    <property type="component" value="Unassembled WGS sequence"/>
</dbReference>
<keyword evidence="2 7" id="KW-0489">Methyltransferase</keyword>
<dbReference type="PANTHER" id="PTHR18895:SF74">
    <property type="entry name" value="MTRF1L RELEASE FACTOR GLUTAMINE METHYLTRANSFERASE"/>
    <property type="match status" value="1"/>
</dbReference>
<keyword evidence="3" id="KW-0808">Transferase</keyword>
<organism evidence="7 8">
    <name type="scientific">Sphingobacterium hungaricum</name>
    <dbReference type="NCBI Taxonomy" id="2082723"/>
    <lineage>
        <taxon>Bacteria</taxon>
        <taxon>Pseudomonadati</taxon>
        <taxon>Bacteroidota</taxon>
        <taxon>Sphingobacteriia</taxon>
        <taxon>Sphingobacteriales</taxon>
        <taxon>Sphingobacteriaceae</taxon>
        <taxon>Sphingobacterium</taxon>
    </lineage>
</organism>
<dbReference type="AlphaFoldDB" id="A0A928YQJ1"/>
<evidence type="ECO:0000313" key="8">
    <source>
        <dbReference type="Proteomes" id="UP000616201"/>
    </source>
</evidence>
<name>A0A928YQJ1_9SPHI</name>
<dbReference type="Gene3D" id="3.40.50.150">
    <property type="entry name" value="Vaccinia Virus protein VP39"/>
    <property type="match status" value="1"/>
</dbReference>
<dbReference type="EC" id="2.1.1.297" evidence="1"/>
<evidence type="ECO:0000259" key="6">
    <source>
        <dbReference type="Pfam" id="PF05175"/>
    </source>
</evidence>
<evidence type="ECO:0000256" key="1">
    <source>
        <dbReference type="ARBA" id="ARBA00012771"/>
    </source>
</evidence>
<feature type="domain" description="Methyltransferase small" evidence="6">
    <location>
        <begin position="103"/>
        <end position="196"/>
    </location>
</feature>
<dbReference type="InterPro" id="IPR004556">
    <property type="entry name" value="HemK-like"/>
</dbReference>
<dbReference type="Pfam" id="PF05175">
    <property type="entry name" value="MTS"/>
    <property type="match status" value="1"/>
</dbReference>
<dbReference type="InterPro" id="IPR050320">
    <property type="entry name" value="N5-glutamine_MTase"/>
</dbReference>
<dbReference type="InterPro" id="IPR007848">
    <property type="entry name" value="Small_mtfrase_dom"/>
</dbReference>
<reference evidence="7" key="1">
    <citation type="submission" date="2018-02" db="EMBL/GenBank/DDBJ databases">
        <authorList>
            <person name="Vasarhelyi B.M."/>
            <person name="Deshmukh S."/>
            <person name="Balint B."/>
            <person name="Kukolya J."/>
        </authorList>
    </citation>
    <scope>NUCLEOTIDE SEQUENCE</scope>
    <source>
        <strain evidence="7">KB22</strain>
    </source>
</reference>
<keyword evidence="8" id="KW-1185">Reference proteome</keyword>
<accession>A0A928YQJ1</accession>
<dbReference type="NCBIfam" id="TIGR00536">
    <property type="entry name" value="hemK_fam"/>
    <property type="match status" value="1"/>
</dbReference>
<dbReference type="RefSeq" id="WP_196934758.1">
    <property type="nucleotide sequence ID" value="NZ_MU158698.1"/>
</dbReference>
<evidence type="ECO:0000256" key="5">
    <source>
        <dbReference type="ARBA" id="ARBA00048391"/>
    </source>
</evidence>
<keyword evidence="4" id="KW-0949">S-adenosyl-L-methionine</keyword>
<evidence type="ECO:0000256" key="3">
    <source>
        <dbReference type="ARBA" id="ARBA00022679"/>
    </source>
</evidence>
<dbReference type="EMBL" id="PRDK01000001">
    <property type="protein sequence ID" value="MBE8712423.1"/>
    <property type="molecule type" value="Genomic_DNA"/>
</dbReference>
<comment type="caution">
    <text evidence="7">The sequence shown here is derived from an EMBL/GenBank/DDBJ whole genome shotgun (WGS) entry which is preliminary data.</text>
</comment>
<dbReference type="GO" id="GO:0032259">
    <property type="term" value="P:methylation"/>
    <property type="evidence" value="ECO:0007669"/>
    <property type="project" value="UniProtKB-KW"/>
</dbReference>
<dbReference type="InterPro" id="IPR002052">
    <property type="entry name" value="DNA_methylase_N6_adenine_CS"/>
</dbReference>
<evidence type="ECO:0000256" key="2">
    <source>
        <dbReference type="ARBA" id="ARBA00022603"/>
    </source>
</evidence>
<sequence>MNSYNALSEQYKNNLQELYTADEIQSILNLALEKLTGKNALTVRMQKEISSETFNRALEIGNELQQGKPIQYILGEASFYGLTLQVNEHVLIPRMETEELVNLIIKNHKAEQNLEIIDIGTGSGCIPIALAKHLHYKEITAADISSDAIRLAKQNASDNQVAIHFKEIDILEWDLVFDAEQYDLIVSNPPYIRNMEKAAMHKNVLAYEPHLALFVEDHTPLLFYTTIADFALQHLKKSGKLYFEINQYLGTETQDMLLKKGFKNVLILNDINGAQRMIVADR</sequence>
<dbReference type="PROSITE" id="PS00092">
    <property type="entry name" value="N6_MTASE"/>
    <property type="match status" value="1"/>
</dbReference>